<dbReference type="GO" id="GO:0005525">
    <property type="term" value="F:GTP binding"/>
    <property type="evidence" value="ECO:0007669"/>
    <property type="project" value="InterPro"/>
</dbReference>
<organism evidence="3 4">
    <name type="scientific">Aldrovandia affinis</name>
    <dbReference type="NCBI Taxonomy" id="143900"/>
    <lineage>
        <taxon>Eukaryota</taxon>
        <taxon>Metazoa</taxon>
        <taxon>Chordata</taxon>
        <taxon>Craniata</taxon>
        <taxon>Vertebrata</taxon>
        <taxon>Euteleostomi</taxon>
        <taxon>Actinopterygii</taxon>
        <taxon>Neopterygii</taxon>
        <taxon>Teleostei</taxon>
        <taxon>Notacanthiformes</taxon>
        <taxon>Halosauridae</taxon>
        <taxon>Aldrovandia</taxon>
    </lineage>
</organism>
<keyword evidence="4" id="KW-1185">Reference proteome</keyword>
<dbReference type="SUPFAM" id="SSF52540">
    <property type="entry name" value="P-loop containing nucleoside triphosphate hydrolases"/>
    <property type="match status" value="1"/>
</dbReference>
<reference evidence="3" key="1">
    <citation type="journal article" date="2023" name="Science">
        <title>Genome structures resolve the early diversification of teleost fishes.</title>
        <authorList>
            <person name="Parey E."/>
            <person name="Louis A."/>
            <person name="Montfort J."/>
            <person name="Bouchez O."/>
            <person name="Roques C."/>
            <person name="Iampietro C."/>
            <person name="Lluch J."/>
            <person name="Castinel A."/>
            <person name="Donnadieu C."/>
            <person name="Desvignes T."/>
            <person name="Floi Bucao C."/>
            <person name="Jouanno E."/>
            <person name="Wen M."/>
            <person name="Mejri S."/>
            <person name="Dirks R."/>
            <person name="Jansen H."/>
            <person name="Henkel C."/>
            <person name="Chen W.J."/>
            <person name="Zahm M."/>
            <person name="Cabau C."/>
            <person name="Klopp C."/>
            <person name="Thompson A.W."/>
            <person name="Robinson-Rechavi M."/>
            <person name="Braasch I."/>
            <person name="Lecointre G."/>
            <person name="Bobe J."/>
            <person name="Postlethwait J.H."/>
            <person name="Berthelot C."/>
            <person name="Roest Crollius H."/>
            <person name="Guiguen Y."/>
        </authorList>
    </citation>
    <scope>NUCLEOTIDE SEQUENCE</scope>
    <source>
        <strain evidence="3">NC1722</strain>
    </source>
</reference>
<dbReference type="PANTHER" id="PTHR46406">
    <property type="entry name" value="NITRIC OXIDE-ASSOCIATED PROTEIN 1"/>
    <property type="match status" value="1"/>
</dbReference>
<evidence type="ECO:0000259" key="2">
    <source>
        <dbReference type="Pfam" id="PF01926"/>
    </source>
</evidence>
<comment type="caution">
    <text evidence="3">The sequence shown here is derived from an EMBL/GenBank/DDBJ whole genome shotgun (WGS) entry which is preliminary data.</text>
</comment>
<dbReference type="Proteomes" id="UP001221898">
    <property type="component" value="Unassembled WGS sequence"/>
</dbReference>
<dbReference type="Pfam" id="PF01926">
    <property type="entry name" value="MMR_HSR1"/>
    <property type="match status" value="1"/>
</dbReference>
<dbReference type="PANTHER" id="PTHR46406:SF1">
    <property type="entry name" value="NITRIC OXIDE-ASSOCIATED PROTEIN 1"/>
    <property type="match status" value="1"/>
</dbReference>
<feature type="non-terminal residue" evidence="3">
    <location>
        <position position="577"/>
    </location>
</feature>
<feature type="domain" description="G" evidence="2">
    <location>
        <begin position="437"/>
        <end position="488"/>
    </location>
</feature>
<proteinExistence type="predicted"/>
<evidence type="ECO:0000313" key="3">
    <source>
        <dbReference type="EMBL" id="KAJ8397834.1"/>
    </source>
</evidence>
<feature type="compositionally biased region" description="Basic and acidic residues" evidence="1">
    <location>
        <begin position="188"/>
        <end position="205"/>
    </location>
</feature>
<feature type="region of interest" description="Disordered" evidence="1">
    <location>
        <begin position="233"/>
        <end position="257"/>
    </location>
</feature>
<dbReference type="Gene3D" id="3.40.50.300">
    <property type="entry name" value="P-loop containing nucleotide triphosphate hydrolases"/>
    <property type="match status" value="1"/>
</dbReference>
<dbReference type="InterPro" id="IPR027417">
    <property type="entry name" value="P-loop_NTPase"/>
</dbReference>
<feature type="region of interest" description="Disordered" evidence="1">
    <location>
        <begin position="555"/>
        <end position="577"/>
    </location>
</feature>
<feature type="region of interest" description="Disordered" evidence="1">
    <location>
        <begin position="171"/>
        <end position="205"/>
    </location>
</feature>
<protein>
    <recommendedName>
        <fullName evidence="2">G domain-containing protein</fullName>
    </recommendedName>
</protein>
<accession>A0AAD7S8F4</accession>
<dbReference type="CDD" id="cd01855">
    <property type="entry name" value="YqeH"/>
    <property type="match status" value="1"/>
</dbReference>
<name>A0AAD7S8F4_9TELE</name>
<evidence type="ECO:0000256" key="1">
    <source>
        <dbReference type="SAM" id="MobiDB-lite"/>
    </source>
</evidence>
<dbReference type="EMBL" id="JAINUG010000095">
    <property type="protein sequence ID" value="KAJ8397834.1"/>
    <property type="molecule type" value="Genomic_DNA"/>
</dbReference>
<dbReference type="InterPro" id="IPR052807">
    <property type="entry name" value="Mito_transl_resp_regulator"/>
</dbReference>
<dbReference type="AlphaFoldDB" id="A0AAD7S8F4"/>
<dbReference type="InterPro" id="IPR006073">
    <property type="entry name" value="GTP-bd"/>
</dbReference>
<sequence length="577" mass="64831">NNIISGDVKAQITTWALAVDWSPHVCIFVNVQGYILLNHSVCNTVFKKLVLIRLAMMQRLLQVPRHIAAISCSRYLSVSSIQLRDGIKRDESFKLRVSNFTAFRKKTSSSQVSDGHAWTSTFIRLYSADRRTQVATRGRGKREDPSHRYTHVEPEKEEAFVFLDYTEPDDSSEGLALTKQLEQADIATRTKDKTRTRTSTEPHPRALELQLRTIKDAVAADAEPDSYIEFHDAGFPGVQPSQKRRKKQQKVYGTPDPEVPVSDSCCTGCGAVMHCTVPDLPGYVPSEKYKILTEENRLHAAICQRCHLLLYHQKALNVQMPKEEYRRIVSSVRKEKALVLLIVDLLDIPDSIIPDLLDLIGENKHVLVLGNKIDLLPGDSVSYLKRIRGQLLQYCTDRGISPDNNIKGIHLISAKTGYGIEPLISSLQHSWKYNGDVYLVGTTNAGKSTLFNTLLESDYCKSKGSDVIRKATISPWPGTTLNLLKFPIINPTPYRMFKRSERLKSDAAQTEADLSRHELKKLQQFSRQGYLVGRVGRTFRTDALAKADSDVVEFDPDSLSMGLEPEQRESSPSPPPG</sequence>
<evidence type="ECO:0000313" key="4">
    <source>
        <dbReference type="Proteomes" id="UP001221898"/>
    </source>
</evidence>
<gene>
    <name evidence="3" type="ORF">AAFF_G00435230</name>
</gene>